<dbReference type="InterPro" id="IPR050194">
    <property type="entry name" value="Glycosyltransferase_grp1"/>
</dbReference>
<dbReference type="Proteomes" id="UP000605670">
    <property type="component" value="Unassembled WGS sequence"/>
</dbReference>
<proteinExistence type="predicted"/>
<accession>A0A917BRG3</accession>
<dbReference type="EMBL" id="BMEM01000003">
    <property type="protein sequence ID" value="GGF53687.1"/>
    <property type="molecule type" value="Genomic_DNA"/>
</dbReference>
<keyword evidence="2" id="KW-0328">Glycosyltransferase</keyword>
<evidence type="ECO:0000256" key="2">
    <source>
        <dbReference type="ARBA" id="ARBA00022676"/>
    </source>
</evidence>
<feature type="domain" description="Glycosyltransferase subfamily 4-like N-terminal" evidence="5">
    <location>
        <begin position="19"/>
        <end position="184"/>
    </location>
</feature>
<protein>
    <recommendedName>
        <fullName evidence="1">D-inositol 3-phosphate glycosyltransferase</fullName>
    </recommendedName>
</protein>
<dbReference type="Pfam" id="PF13439">
    <property type="entry name" value="Glyco_transf_4"/>
    <property type="match status" value="1"/>
</dbReference>
<evidence type="ECO:0000313" key="6">
    <source>
        <dbReference type="EMBL" id="GGF53687.1"/>
    </source>
</evidence>
<reference evidence="6" key="2">
    <citation type="submission" date="2020-09" db="EMBL/GenBank/DDBJ databases">
        <authorList>
            <person name="Sun Q."/>
            <person name="Zhou Y."/>
        </authorList>
    </citation>
    <scope>NUCLEOTIDE SEQUENCE</scope>
    <source>
        <strain evidence="6">CGMCC 1.12160</strain>
    </source>
</reference>
<keyword evidence="7" id="KW-1185">Reference proteome</keyword>
<dbReference type="InterPro" id="IPR001296">
    <property type="entry name" value="Glyco_trans_1"/>
</dbReference>
<gene>
    <name evidence="6" type="ORF">GCM10011366_21910</name>
</gene>
<dbReference type="PANTHER" id="PTHR45947">
    <property type="entry name" value="SULFOQUINOVOSYL TRANSFERASE SQD2"/>
    <property type="match status" value="1"/>
</dbReference>
<dbReference type="Gene3D" id="3.40.50.2000">
    <property type="entry name" value="Glycogen Phosphorylase B"/>
    <property type="match status" value="2"/>
</dbReference>
<dbReference type="PANTHER" id="PTHR45947:SF3">
    <property type="entry name" value="SULFOQUINOVOSYL TRANSFERASE SQD2"/>
    <property type="match status" value="1"/>
</dbReference>
<name>A0A917BRG3_9MICO</name>
<evidence type="ECO:0000256" key="3">
    <source>
        <dbReference type="ARBA" id="ARBA00022679"/>
    </source>
</evidence>
<comment type="caution">
    <text evidence="6">The sequence shown here is derived from an EMBL/GenBank/DDBJ whole genome shotgun (WGS) entry which is preliminary data.</text>
</comment>
<dbReference type="GO" id="GO:1901137">
    <property type="term" value="P:carbohydrate derivative biosynthetic process"/>
    <property type="evidence" value="ECO:0007669"/>
    <property type="project" value="UniProtKB-ARBA"/>
</dbReference>
<dbReference type="SUPFAM" id="SSF53756">
    <property type="entry name" value="UDP-Glycosyltransferase/glycogen phosphorylase"/>
    <property type="match status" value="1"/>
</dbReference>
<keyword evidence="3 6" id="KW-0808">Transferase</keyword>
<evidence type="ECO:0000259" key="5">
    <source>
        <dbReference type="Pfam" id="PF13439"/>
    </source>
</evidence>
<sequence length="378" mass="41397">MAGAASTIAIAHDYLTQQGGAERVVLALSRAFPEAPIYTTLYDPATTFPEFGDRQVVTSPLNRLAFLRRDHRAALPLLAPASNAVRIDADVVIASSSGWAHGFRSTGRTLVYCHNPARWLYQTDQYLGDAGRLSPKRFAVTALGPALRRWDRRAAHRADRYLANSNVVRERIAAAYGIEADVVPPPPGLGTGGEQSAHRELTDWQDRRFWLVVSRLMPYKNVDVVLDAFRDRPDDRLVIVGAGPERERLVQMLPPNARIVSGVSDAELRWIYAHAAGLIAPSHEDFGLTPLEANSWGLPVVALRAGGYLDTVVEGRSGLFFEEVQPAAVSRALDAASAHAWHQEVLKAHAQEFGEGRFAARIRQEVERLLDGPAAPGP</sequence>
<evidence type="ECO:0000256" key="1">
    <source>
        <dbReference type="ARBA" id="ARBA00021292"/>
    </source>
</evidence>
<dbReference type="AlphaFoldDB" id="A0A917BRG3"/>
<evidence type="ECO:0000259" key="4">
    <source>
        <dbReference type="Pfam" id="PF00534"/>
    </source>
</evidence>
<reference evidence="6" key="1">
    <citation type="journal article" date="2014" name="Int. J. Syst. Evol. Microbiol.">
        <title>Complete genome sequence of Corynebacterium casei LMG S-19264T (=DSM 44701T), isolated from a smear-ripened cheese.</title>
        <authorList>
            <consortium name="US DOE Joint Genome Institute (JGI-PGF)"/>
            <person name="Walter F."/>
            <person name="Albersmeier A."/>
            <person name="Kalinowski J."/>
            <person name="Ruckert C."/>
        </authorList>
    </citation>
    <scope>NUCLEOTIDE SEQUENCE</scope>
    <source>
        <strain evidence="6">CGMCC 1.12160</strain>
    </source>
</reference>
<dbReference type="InterPro" id="IPR028098">
    <property type="entry name" value="Glyco_trans_4-like_N"/>
</dbReference>
<feature type="domain" description="Glycosyl transferase family 1" evidence="4">
    <location>
        <begin position="205"/>
        <end position="340"/>
    </location>
</feature>
<dbReference type="GO" id="GO:0016757">
    <property type="term" value="F:glycosyltransferase activity"/>
    <property type="evidence" value="ECO:0007669"/>
    <property type="project" value="UniProtKB-KW"/>
</dbReference>
<dbReference type="RefSeq" id="WP_188430715.1">
    <property type="nucleotide sequence ID" value="NZ_BAABKH010000003.1"/>
</dbReference>
<evidence type="ECO:0000313" key="7">
    <source>
        <dbReference type="Proteomes" id="UP000605670"/>
    </source>
</evidence>
<dbReference type="Pfam" id="PF00534">
    <property type="entry name" value="Glycos_transf_1"/>
    <property type="match status" value="1"/>
</dbReference>
<organism evidence="6 7">
    <name type="scientific">Ornithinimicrobium tianjinense</name>
    <dbReference type="NCBI Taxonomy" id="1195761"/>
    <lineage>
        <taxon>Bacteria</taxon>
        <taxon>Bacillati</taxon>
        <taxon>Actinomycetota</taxon>
        <taxon>Actinomycetes</taxon>
        <taxon>Micrococcales</taxon>
        <taxon>Ornithinimicrobiaceae</taxon>
        <taxon>Ornithinimicrobium</taxon>
    </lineage>
</organism>